<organism evidence="3 4">
    <name type="scientific">Hymenobacter aranciens</name>
    <dbReference type="NCBI Taxonomy" id="3063996"/>
    <lineage>
        <taxon>Bacteria</taxon>
        <taxon>Pseudomonadati</taxon>
        <taxon>Bacteroidota</taxon>
        <taxon>Cytophagia</taxon>
        <taxon>Cytophagales</taxon>
        <taxon>Hymenobacteraceae</taxon>
        <taxon>Hymenobacter</taxon>
    </lineage>
</organism>
<feature type="domain" description="Response regulatory" evidence="2">
    <location>
        <begin position="6"/>
        <end position="134"/>
    </location>
</feature>
<dbReference type="PANTHER" id="PTHR44520:SF2">
    <property type="entry name" value="RESPONSE REGULATOR RCP1"/>
    <property type="match status" value="1"/>
</dbReference>
<gene>
    <name evidence="3" type="ORF">Q5H93_19450</name>
</gene>
<name>A0ABT9BF98_9BACT</name>
<dbReference type="Pfam" id="PF00072">
    <property type="entry name" value="Response_reg"/>
    <property type="match status" value="1"/>
</dbReference>
<dbReference type="InterPro" id="IPR001789">
    <property type="entry name" value="Sig_transdc_resp-reg_receiver"/>
</dbReference>
<dbReference type="PROSITE" id="PS50110">
    <property type="entry name" value="RESPONSE_REGULATORY"/>
    <property type="match status" value="1"/>
</dbReference>
<dbReference type="InterPro" id="IPR052893">
    <property type="entry name" value="TCS_response_regulator"/>
</dbReference>
<protein>
    <submittedName>
        <fullName evidence="3">Response regulator</fullName>
    </submittedName>
</protein>
<dbReference type="RefSeq" id="WP_305008322.1">
    <property type="nucleotide sequence ID" value="NZ_JAUQSY010000015.1"/>
</dbReference>
<dbReference type="Gene3D" id="3.40.50.2300">
    <property type="match status" value="1"/>
</dbReference>
<evidence type="ECO:0000256" key="1">
    <source>
        <dbReference type="PROSITE-ProRule" id="PRU00169"/>
    </source>
</evidence>
<evidence type="ECO:0000313" key="3">
    <source>
        <dbReference type="EMBL" id="MDO7876931.1"/>
    </source>
</evidence>
<comment type="caution">
    <text evidence="3">The sequence shown here is derived from an EMBL/GenBank/DDBJ whole genome shotgun (WGS) entry which is preliminary data.</text>
</comment>
<keyword evidence="1" id="KW-0597">Phosphoprotein</keyword>
<sequence length="140" mass="15560">MQKLSSVLLVDDDPTTNYLNRKLLERLAVTDVIEVAQDGQQALSLLLDRCRQAAPVATPALLLLDVKMPVMDGFEFLAAYEQLPLDCQQRVVIVVLTTSLHPQDVQRMEQLPIAGFLSKPLTQEKISQVIQEHFPAPAAN</sequence>
<proteinExistence type="predicted"/>
<accession>A0ABT9BF98</accession>
<dbReference type="SMART" id="SM00448">
    <property type="entry name" value="REC"/>
    <property type="match status" value="1"/>
</dbReference>
<dbReference type="SUPFAM" id="SSF52172">
    <property type="entry name" value="CheY-like"/>
    <property type="match status" value="1"/>
</dbReference>
<dbReference type="PANTHER" id="PTHR44520">
    <property type="entry name" value="RESPONSE REGULATOR RCP1-RELATED"/>
    <property type="match status" value="1"/>
</dbReference>
<dbReference type="EMBL" id="JAUQSY010000015">
    <property type="protein sequence ID" value="MDO7876931.1"/>
    <property type="molecule type" value="Genomic_DNA"/>
</dbReference>
<evidence type="ECO:0000259" key="2">
    <source>
        <dbReference type="PROSITE" id="PS50110"/>
    </source>
</evidence>
<reference evidence="3" key="1">
    <citation type="submission" date="2023-07" db="EMBL/GenBank/DDBJ databases">
        <authorList>
            <person name="Kim M.K."/>
        </authorList>
    </citation>
    <scope>NUCLEOTIDE SEQUENCE</scope>
    <source>
        <strain evidence="3">ASUV-10-1</strain>
    </source>
</reference>
<evidence type="ECO:0000313" key="4">
    <source>
        <dbReference type="Proteomes" id="UP001176429"/>
    </source>
</evidence>
<feature type="modified residue" description="4-aspartylphosphate" evidence="1">
    <location>
        <position position="65"/>
    </location>
</feature>
<dbReference type="Proteomes" id="UP001176429">
    <property type="component" value="Unassembled WGS sequence"/>
</dbReference>
<dbReference type="InterPro" id="IPR011006">
    <property type="entry name" value="CheY-like_superfamily"/>
</dbReference>
<keyword evidence="4" id="KW-1185">Reference proteome</keyword>